<organism evidence="1 2">
    <name type="scientific">Trichinella nativa</name>
    <dbReference type="NCBI Taxonomy" id="6335"/>
    <lineage>
        <taxon>Eukaryota</taxon>
        <taxon>Metazoa</taxon>
        <taxon>Ecdysozoa</taxon>
        <taxon>Nematoda</taxon>
        <taxon>Enoplea</taxon>
        <taxon>Dorylaimia</taxon>
        <taxon>Trichinellida</taxon>
        <taxon>Trichinellidae</taxon>
        <taxon>Trichinella</taxon>
    </lineage>
</organism>
<gene>
    <name evidence="1" type="ORF">T02_8995</name>
</gene>
<sequence length="36" mass="4278">MEFLDPLDLTLLCQHHLLKVLSFFHWMVLAPLSKIK</sequence>
<keyword evidence="2" id="KW-1185">Reference proteome</keyword>
<evidence type="ECO:0000313" key="1">
    <source>
        <dbReference type="EMBL" id="KRZ25062.1"/>
    </source>
</evidence>
<comment type="caution">
    <text evidence="1">The sequence shown here is derived from an EMBL/GenBank/DDBJ whole genome shotgun (WGS) entry which is preliminary data.</text>
</comment>
<dbReference type="Proteomes" id="UP000054721">
    <property type="component" value="Unassembled WGS sequence"/>
</dbReference>
<evidence type="ECO:0000313" key="2">
    <source>
        <dbReference type="Proteomes" id="UP000054721"/>
    </source>
</evidence>
<proteinExistence type="predicted"/>
<dbReference type="AlphaFoldDB" id="A0A0V1IR20"/>
<reference evidence="1 2" key="1">
    <citation type="submission" date="2015-05" db="EMBL/GenBank/DDBJ databases">
        <title>Evolution of Trichinella species and genotypes.</title>
        <authorList>
            <person name="Korhonen P.K."/>
            <person name="Edoardo P."/>
            <person name="Giuseppe L.R."/>
            <person name="Gasser R.B."/>
        </authorList>
    </citation>
    <scope>NUCLEOTIDE SEQUENCE [LARGE SCALE GENOMIC DNA]</scope>
    <source>
        <strain evidence="1">ISS10</strain>
    </source>
</reference>
<protein>
    <submittedName>
        <fullName evidence="1">Uncharacterized protein</fullName>
    </submittedName>
</protein>
<accession>A0A0V1IR20</accession>
<dbReference type="EMBL" id="JYDW01004161">
    <property type="protein sequence ID" value="KRZ25062.1"/>
    <property type="molecule type" value="Genomic_DNA"/>
</dbReference>
<name>A0A0V1IR20_9BILA</name>